<evidence type="ECO:0000313" key="15">
    <source>
        <dbReference type="Proteomes" id="UP000694398"/>
    </source>
</evidence>
<dbReference type="OMA" id="PRQRKET"/>
<accession>A0A8C2W5K4</accession>
<dbReference type="SMART" id="SM00365">
    <property type="entry name" value="LRR_SD22"/>
    <property type="match status" value="2"/>
</dbReference>
<dbReference type="GO" id="GO:0120317">
    <property type="term" value="P:sperm mitochondrial sheath assembly"/>
    <property type="evidence" value="ECO:0007669"/>
    <property type="project" value="Ensembl"/>
</dbReference>
<organism evidence="14 15">
    <name type="scientific">Chinchilla lanigera</name>
    <name type="common">Long-tailed chinchilla</name>
    <name type="synonym">Chinchilla villidera</name>
    <dbReference type="NCBI Taxonomy" id="34839"/>
    <lineage>
        <taxon>Eukaryota</taxon>
        <taxon>Metazoa</taxon>
        <taxon>Chordata</taxon>
        <taxon>Craniata</taxon>
        <taxon>Vertebrata</taxon>
        <taxon>Euteleostomi</taxon>
        <taxon>Mammalia</taxon>
        <taxon>Eutheria</taxon>
        <taxon>Euarchontoglires</taxon>
        <taxon>Glires</taxon>
        <taxon>Rodentia</taxon>
        <taxon>Hystricomorpha</taxon>
        <taxon>Chinchillidae</taxon>
        <taxon>Chinchilla</taxon>
    </lineage>
</organism>
<feature type="compositionally biased region" description="Polar residues" evidence="13">
    <location>
        <begin position="280"/>
        <end position="299"/>
    </location>
</feature>
<dbReference type="GO" id="GO:0007288">
    <property type="term" value="P:sperm axoneme assembly"/>
    <property type="evidence" value="ECO:0007669"/>
    <property type="project" value="Ensembl"/>
</dbReference>
<dbReference type="PANTHER" id="PTHR45973:SF9">
    <property type="entry name" value="LEUCINE-RICH REPEAT-CONTAINING PROTEIN 46"/>
    <property type="match status" value="1"/>
</dbReference>
<feature type="compositionally biased region" description="Acidic residues" evidence="13">
    <location>
        <begin position="176"/>
        <end position="189"/>
    </location>
</feature>
<keyword evidence="10" id="KW-0966">Cell projection</keyword>
<keyword evidence="5" id="KW-0221">Differentiation</keyword>
<evidence type="ECO:0000256" key="7">
    <source>
        <dbReference type="ARBA" id="ARBA00022871"/>
    </source>
</evidence>
<dbReference type="GO" id="GO:0097225">
    <property type="term" value="C:sperm midpiece"/>
    <property type="evidence" value="ECO:0007669"/>
    <property type="project" value="Ensembl"/>
</dbReference>
<evidence type="ECO:0000256" key="2">
    <source>
        <dbReference type="ARBA" id="ARBA00022553"/>
    </source>
</evidence>
<feature type="region of interest" description="Disordered" evidence="13">
    <location>
        <begin position="229"/>
        <end position="317"/>
    </location>
</feature>
<dbReference type="GeneTree" id="ENSGT00940000161315"/>
<evidence type="ECO:0000256" key="9">
    <source>
        <dbReference type="ARBA" id="ARBA00023069"/>
    </source>
</evidence>
<sequence length="317" mass="34941">MMSGETLTQSPEEGVCITEALIVKRNLTFDEDEDLSEKMFHTLADLQTVRLDREGITMIGNLEGLQNIHSLYLQENKIQRIQNLACVPSLRFLSLAGNRIKQVENLLALPYLQFLDLSENLIDSLTLDELPQSLLILNLTGNKCTTQKGYREMVIAVLPLLLDLDKQPVTERWTSEEEDQDSGDEDEFPELSGPFCSERGFFMELSQEMSGHQARRQQAALTEHLLRMETQPSITELSPATRAGDSSSFITPERGGEPSPVSLPQASSASTKPSVLAPKSQKSSVQAGKGTQATTTPVTSAVRAPSTTKTMTKTAKK</sequence>
<dbReference type="GO" id="GO:0007338">
    <property type="term" value="P:single fertilization"/>
    <property type="evidence" value="ECO:0007669"/>
    <property type="project" value="Ensembl"/>
</dbReference>
<keyword evidence="3" id="KW-0433">Leucine-rich repeat</keyword>
<dbReference type="Ensembl" id="ENSCLAT00000024573.1">
    <property type="protein sequence ID" value="ENSCLAP00000024338.1"/>
    <property type="gene ID" value="ENSCLAG00000016713.1"/>
</dbReference>
<evidence type="ECO:0000313" key="14">
    <source>
        <dbReference type="Ensembl" id="ENSCLAP00000024338.1"/>
    </source>
</evidence>
<dbReference type="Pfam" id="PF14580">
    <property type="entry name" value="LRR_9"/>
    <property type="match status" value="1"/>
</dbReference>
<feature type="region of interest" description="Disordered" evidence="13">
    <location>
        <begin position="171"/>
        <end position="190"/>
    </location>
</feature>
<dbReference type="InterPro" id="IPR001611">
    <property type="entry name" value="Leu-rich_rpt"/>
</dbReference>
<feature type="compositionally biased region" description="Polar residues" evidence="13">
    <location>
        <begin position="230"/>
        <end position="250"/>
    </location>
</feature>
<name>A0A8C2W5K4_CHILA</name>
<gene>
    <name evidence="14" type="primary">LRRC46</name>
</gene>
<evidence type="ECO:0000256" key="11">
    <source>
        <dbReference type="ARBA" id="ARBA00058432"/>
    </source>
</evidence>
<evidence type="ECO:0000256" key="5">
    <source>
        <dbReference type="ARBA" id="ARBA00022782"/>
    </source>
</evidence>
<evidence type="ECO:0000256" key="10">
    <source>
        <dbReference type="ARBA" id="ARBA00023273"/>
    </source>
</evidence>
<dbReference type="CTD" id="90506"/>
<dbReference type="InterPro" id="IPR032675">
    <property type="entry name" value="LRR_dom_sf"/>
</dbReference>
<dbReference type="PROSITE" id="PS51450">
    <property type="entry name" value="LRR"/>
    <property type="match status" value="3"/>
</dbReference>
<protein>
    <recommendedName>
        <fullName evidence="12">Leucine-rich repeat-containing protein 46</fullName>
    </recommendedName>
</protein>
<dbReference type="GO" id="GO:0098727">
    <property type="term" value="P:maintenance of cell number"/>
    <property type="evidence" value="ECO:0007669"/>
    <property type="project" value="Ensembl"/>
</dbReference>
<keyword evidence="2" id="KW-0597">Phosphoprotein</keyword>
<evidence type="ECO:0000256" key="6">
    <source>
        <dbReference type="ARBA" id="ARBA00022846"/>
    </source>
</evidence>
<proteinExistence type="predicted"/>
<dbReference type="RefSeq" id="XP_005394323.1">
    <property type="nucleotide sequence ID" value="XM_005394266.2"/>
</dbReference>
<comment type="subcellular location">
    <subcellularLocation>
        <location evidence="1">Cell projection</location>
        <location evidence="1">Cilium</location>
        <location evidence="1">Flagellum</location>
    </subcellularLocation>
</comment>
<dbReference type="InterPro" id="IPR050576">
    <property type="entry name" value="Cilia_flagella_integrity"/>
</dbReference>
<dbReference type="FunFam" id="3.80.10.10:FF:000932">
    <property type="entry name" value="Leucine Rich Repeat family protein"/>
    <property type="match status" value="1"/>
</dbReference>
<keyword evidence="7" id="KW-0744">Spermatogenesis</keyword>
<keyword evidence="9" id="KW-0969">Cilium</keyword>
<evidence type="ECO:0000256" key="3">
    <source>
        <dbReference type="ARBA" id="ARBA00022614"/>
    </source>
</evidence>
<evidence type="ECO:0000256" key="13">
    <source>
        <dbReference type="SAM" id="MobiDB-lite"/>
    </source>
</evidence>
<dbReference type="Proteomes" id="UP000694398">
    <property type="component" value="Unassembled WGS sequence"/>
</dbReference>
<dbReference type="Gene3D" id="3.80.10.10">
    <property type="entry name" value="Ribonuclease Inhibitor"/>
    <property type="match status" value="1"/>
</dbReference>
<keyword evidence="8" id="KW-0175">Coiled coil</keyword>
<dbReference type="OrthoDB" id="7451790at2759"/>
<dbReference type="SUPFAM" id="SSF52058">
    <property type="entry name" value="L domain-like"/>
    <property type="match status" value="1"/>
</dbReference>
<dbReference type="GeneID" id="102014407"/>
<keyword evidence="6" id="KW-0282">Flagellum</keyword>
<comment type="function">
    <text evidence="11">Required for normal spermatogenesis and male fertility. Plays an important role in sperm flagellum biogenesis.</text>
</comment>
<evidence type="ECO:0000256" key="12">
    <source>
        <dbReference type="ARBA" id="ARBA00071454"/>
    </source>
</evidence>
<feature type="compositionally biased region" description="Low complexity" evidence="13">
    <location>
        <begin position="307"/>
        <end position="317"/>
    </location>
</feature>
<dbReference type="AlphaFoldDB" id="A0A8C2W5K4"/>
<evidence type="ECO:0000256" key="4">
    <source>
        <dbReference type="ARBA" id="ARBA00022737"/>
    </source>
</evidence>
<keyword evidence="15" id="KW-1185">Reference proteome</keyword>
<feature type="compositionally biased region" description="Polar residues" evidence="13">
    <location>
        <begin position="262"/>
        <end position="273"/>
    </location>
</feature>
<keyword evidence="4" id="KW-0677">Repeat</keyword>
<reference evidence="14" key="2">
    <citation type="submission" date="2025-09" db="UniProtKB">
        <authorList>
            <consortium name="Ensembl"/>
        </authorList>
    </citation>
    <scope>IDENTIFICATION</scope>
</reference>
<evidence type="ECO:0000256" key="1">
    <source>
        <dbReference type="ARBA" id="ARBA00004230"/>
    </source>
</evidence>
<reference evidence="14" key="1">
    <citation type="submission" date="2025-08" db="UniProtKB">
        <authorList>
            <consortium name="Ensembl"/>
        </authorList>
    </citation>
    <scope>IDENTIFICATION</scope>
</reference>
<dbReference type="PANTHER" id="PTHR45973">
    <property type="entry name" value="PROTEIN PHOSPHATASE 1 REGULATORY SUBUNIT SDS22-RELATED"/>
    <property type="match status" value="1"/>
</dbReference>
<evidence type="ECO:0000256" key="8">
    <source>
        <dbReference type="ARBA" id="ARBA00023054"/>
    </source>
</evidence>